<comment type="similarity">
    <text evidence="8">Belongs to the MsrQ family.</text>
</comment>
<dbReference type="Proteomes" id="UP000257039">
    <property type="component" value="Unassembled WGS sequence"/>
</dbReference>
<dbReference type="GO" id="GO:0030091">
    <property type="term" value="P:protein repair"/>
    <property type="evidence" value="ECO:0007669"/>
    <property type="project" value="UniProtKB-UniRule"/>
</dbReference>
<feature type="domain" description="Ferric oxidoreductase" evidence="9">
    <location>
        <begin position="48"/>
        <end position="157"/>
    </location>
</feature>
<comment type="caution">
    <text evidence="10">The sequence shown here is derived from an EMBL/GenBank/DDBJ whole genome shotgun (WGS) entry which is preliminary data.</text>
</comment>
<name>A0A4P9VQZ7_9GAMM</name>
<keyword evidence="7 8" id="KW-0472">Membrane</keyword>
<keyword evidence="8" id="KW-0288">FMN</keyword>
<keyword evidence="11" id="KW-1185">Reference proteome</keyword>
<comment type="subcellular location">
    <subcellularLocation>
        <location evidence="8">Cell membrane</location>
        <topology evidence="8">Multi-pass membrane protein</topology>
    </subcellularLocation>
    <subcellularLocation>
        <location evidence="1">Membrane</location>
        <topology evidence="1">Multi-pass membrane protein</topology>
    </subcellularLocation>
</comment>
<dbReference type="InterPro" id="IPR022837">
    <property type="entry name" value="MsrQ-like"/>
</dbReference>
<gene>
    <name evidence="8" type="primary">msrQ</name>
    <name evidence="10" type="ORF">B9G39_22500</name>
</gene>
<comment type="cofactor">
    <cofactor evidence="8">
        <name>FMN</name>
        <dbReference type="ChEBI" id="CHEBI:58210"/>
    </cofactor>
    <text evidence="8">Binds 1 FMN per subunit.</text>
</comment>
<evidence type="ECO:0000313" key="10">
    <source>
        <dbReference type="EMBL" id="RDH45995.1"/>
    </source>
</evidence>
<evidence type="ECO:0000259" key="9">
    <source>
        <dbReference type="Pfam" id="PF01794"/>
    </source>
</evidence>
<dbReference type="Pfam" id="PF01794">
    <property type="entry name" value="Ferric_reduct"/>
    <property type="match status" value="1"/>
</dbReference>
<keyword evidence="8" id="KW-0249">Electron transport</keyword>
<comment type="subunit">
    <text evidence="8">Heterodimer of a catalytic subunit (MsrP) and a heme-binding subunit (MsrQ).</text>
</comment>
<feature type="transmembrane region" description="Helical" evidence="8">
    <location>
        <begin position="113"/>
        <end position="136"/>
    </location>
</feature>
<evidence type="ECO:0000256" key="1">
    <source>
        <dbReference type="ARBA" id="ARBA00004141"/>
    </source>
</evidence>
<proteinExistence type="inferred from homology"/>
<protein>
    <recommendedName>
        <fullName evidence="8">Protein-methionine-sulfoxide reductase heme-binding subunit MsrQ</fullName>
    </recommendedName>
    <alternativeName>
        <fullName evidence="8">Flavocytochrome MsrQ</fullName>
    </alternativeName>
</protein>
<keyword evidence="2 8" id="KW-0813">Transport</keyword>
<evidence type="ECO:0000256" key="7">
    <source>
        <dbReference type="ARBA" id="ARBA00023136"/>
    </source>
</evidence>
<dbReference type="GO" id="GO:0020037">
    <property type="term" value="F:heme binding"/>
    <property type="evidence" value="ECO:0007669"/>
    <property type="project" value="UniProtKB-UniRule"/>
</dbReference>
<dbReference type="InterPro" id="IPR013130">
    <property type="entry name" value="Fe3_Rdtase_TM_dom"/>
</dbReference>
<evidence type="ECO:0000256" key="3">
    <source>
        <dbReference type="ARBA" id="ARBA00022617"/>
    </source>
</evidence>
<dbReference type="GO" id="GO:0046872">
    <property type="term" value="F:metal ion binding"/>
    <property type="evidence" value="ECO:0007669"/>
    <property type="project" value="UniProtKB-KW"/>
</dbReference>
<dbReference type="GO" id="GO:0010181">
    <property type="term" value="F:FMN binding"/>
    <property type="evidence" value="ECO:0007669"/>
    <property type="project" value="UniProtKB-UniRule"/>
</dbReference>
<dbReference type="GO" id="GO:0016679">
    <property type="term" value="F:oxidoreductase activity, acting on diphenols and related substances as donors"/>
    <property type="evidence" value="ECO:0007669"/>
    <property type="project" value="TreeGrafter"/>
</dbReference>
<dbReference type="GO" id="GO:0009055">
    <property type="term" value="F:electron transfer activity"/>
    <property type="evidence" value="ECO:0007669"/>
    <property type="project" value="UniProtKB-UniRule"/>
</dbReference>
<feature type="transmembrane region" description="Helical" evidence="8">
    <location>
        <begin position="148"/>
        <end position="166"/>
    </location>
</feature>
<keyword evidence="5 8" id="KW-1133">Transmembrane helix</keyword>
<keyword evidence="8" id="KW-1003">Cell membrane</keyword>
<organism evidence="10 11">
    <name type="scientific">Zooshikella ganghwensis</name>
    <dbReference type="NCBI Taxonomy" id="202772"/>
    <lineage>
        <taxon>Bacteria</taxon>
        <taxon>Pseudomonadati</taxon>
        <taxon>Pseudomonadota</taxon>
        <taxon>Gammaproteobacteria</taxon>
        <taxon>Oceanospirillales</taxon>
        <taxon>Zooshikellaceae</taxon>
        <taxon>Zooshikella</taxon>
    </lineage>
</organism>
<evidence type="ECO:0000313" key="11">
    <source>
        <dbReference type="Proteomes" id="UP000257039"/>
    </source>
</evidence>
<evidence type="ECO:0000256" key="2">
    <source>
        <dbReference type="ARBA" id="ARBA00022448"/>
    </source>
</evidence>
<keyword evidence="8" id="KW-0479">Metal-binding</keyword>
<dbReference type="RefSeq" id="WP_094788832.1">
    <property type="nucleotide sequence ID" value="NZ_NDXW01000001.1"/>
</dbReference>
<dbReference type="PANTHER" id="PTHR36964">
    <property type="entry name" value="PROTEIN-METHIONINE-SULFOXIDE REDUCTASE HEME-BINDING SUBUNIT MSRQ"/>
    <property type="match status" value="1"/>
</dbReference>
<feature type="transmembrane region" description="Helical" evidence="8">
    <location>
        <begin position="12"/>
        <end position="28"/>
    </location>
</feature>
<feature type="transmembrane region" description="Helical" evidence="8">
    <location>
        <begin position="77"/>
        <end position="101"/>
    </location>
</feature>
<evidence type="ECO:0000256" key="6">
    <source>
        <dbReference type="ARBA" id="ARBA00023004"/>
    </source>
</evidence>
<keyword evidence="4 8" id="KW-0812">Transmembrane</keyword>
<dbReference type="PANTHER" id="PTHR36964:SF1">
    <property type="entry name" value="PROTEIN-METHIONINE-SULFOXIDE REDUCTASE HEME-BINDING SUBUNIT MSRQ"/>
    <property type="match status" value="1"/>
</dbReference>
<dbReference type="EMBL" id="NDXW01000001">
    <property type="protein sequence ID" value="RDH45995.1"/>
    <property type="molecule type" value="Genomic_DNA"/>
</dbReference>
<feature type="transmembrane region" description="Helical" evidence="8">
    <location>
        <begin position="172"/>
        <end position="189"/>
    </location>
</feature>
<comment type="function">
    <text evidence="8">Part of the MsrPQ system that repairs oxidized periplasmic proteins containing methionine sulfoxide residues (Met-O), using respiratory chain electrons. Thus protects these proteins from oxidative-stress damage caused by reactive species of oxygen and chlorine generated by the host defense mechanisms. MsrPQ is essential for the maintenance of envelope integrity under bleach stress, rescuing a wide series of structurally unrelated periplasmic proteins from methionine oxidation. MsrQ provides electrons for reduction to the reductase catalytic subunit MsrP, using the quinone pool of the respiratory chain.</text>
</comment>
<dbReference type="HAMAP" id="MF_01207">
    <property type="entry name" value="MsrQ"/>
    <property type="match status" value="1"/>
</dbReference>
<comment type="cofactor">
    <cofactor evidence="8">
        <name>heme b</name>
        <dbReference type="ChEBI" id="CHEBI:60344"/>
    </cofactor>
    <text evidence="8">Binds 1 heme b (iron(II)-protoporphyrin IX) group per subunit.</text>
</comment>
<keyword evidence="8" id="KW-0285">Flavoprotein</keyword>
<keyword evidence="6 8" id="KW-0408">Iron</keyword>
<accession>A0A4P9VQZ7</accession>
<evidence type="ECO:0000256" key="5">
    <source>
        <dbReference type="ARBA" id="ARBA00022989"/>
    </source>
</evidence>
<dbReference type="AlphaFoldDB" id="A0A4P9VQZ7"/>
<sequence>MGLTIKLDKIAVFSLALAPIGYLVWQIVGQQLGPDPAKEVVLFLANWALNLLWITLALSPIKLIFKKSFVIRYRRMLGLFSLFYAILHVLAYLAFMLAWQWSDLLQDLVKRPYIIVGFIALLGLIALGVTSPKVMVRRLGKSWKKLHNIIYVIAILVMVHFFWLSRTDVGEPVMYSVILAGFLFVRWFFWGNNWLYQLFFSSSSKAK</sequence>
<feature type="transmembrane region" description="Helical" evidence="8">
    <location>
        <begin position="40"/>
        <end position="65"/>
    </location>
</feature>
<evidence type="ECO:0000256" key="8">
    <source>
        <dbReference type="HAMAP-Rule" id="MF_01207"/>
    </source>
</evidence>
<dbReference type="GO" id="GO:0005886">
    <property type="term" value="C:plasma membrane"/>
    <property type="evidence" value="ECO:0007669"/>
    <property type="project" value="UniProtKB-SubCell"/>
</dbReference>
<keyword evidence="3 8" id="KW-0349">Heme</keyword>
<reference evidence="10 11" key="1">
    <citation type="submission" date="2017-04" db="EMBL/GenBank/DDBJ databases">
        <title>Draft genome sequence of Zooshikella ganghwensis VG4 isolated from Red Sea sediments.</title>
        <authorList>
            <person name="Rehman Z."/>
            <person name="Alam I."/>
            <person name="Kamau A."/>
            <person name="Bajic V."/>
            <person name="Leiknes T."/>
        </authorList>
    </citation>
    <scope>NUCLEOTIDE SEQUENCE [LARGE SCALE GENOMIC DNA]</scope>
    <source>
        <strain evidence="10 11">VG4</strain>
    </source>
</reference>
<evidence type="ECO:0000256" key="4">
    <source>
        <dbReference type="ARBA" id="ARBA00022692"/>
    </source>
</evidence>